<dbReference type="EMBL" id="JAWDJW010000624">
    <property type="protein sequence ID" value="KAK3080321.1"/>
    <property type="molecule type" value="Genomic_DNA"/>
</dbReference>
<dbReference type="Proteomes" id="UP001186974">
    <property type="component" value="Unassembled WGS sequence"/>
</dbReference>
<keyword evidence="2" id="KW-1185">Reference proteome</keyword>
<reference evidence="1" key="1">
    <citation type="submission" date="2024-09" db="EMBL/GenBank/DDBJ databases">
        <title>Black Yeasts Isolated from many extreme environments.</title>
        <authorList>
            <person name="Coleine C."/>
            <person name="Stajich J.E."/>
            <person name="Selbmann L."/>
        </authorList>
    </citation>
    <scope>NUCLEOTIDE SEQUENCE</scope>
    <source>
        <strain evidence="1">CCFEE 5737</strain>
    </source>
</reference>
<sequence>MGHAPLESKQAFDDAIATKGNASDQYEDRCAPFKVDVVKYPQAKNYFNLTSLPSVVIYKDGNIIKKIEGLDREKAQEIKATLES</sequence>
<gene>
    <name evidence="1" type="ORF">LTS18_002446</name>
</gene>
<name>A0ACC3DU53_9PEZI</name>
<protein>
    <submittedName>
        <fullName evidence="1">Uncharacterized protein</fullName>
    </submittedName>
</protein>
<evidence type="ECO:0000313" key="2">
    <source>
        <dbReference type="Proteomes" id="UP001186974"/>
    </source>
</evidence>
<accession>A0ACC3DU53</accession>
<comment type="caution">
    <text evidence="1">The sequence shown here is derived from an EMBL/GenBank/DDBJ whole genome shotgun (WGS) entry which is preliminary data.</text>
</comment>
<proteinExistence type="predicted"/>
<evidence type="ECO:0000313" key="1">
    <source>
        <dbReference type="EMBL" id="KAK3080321.1"/>
    </source>
</evidence>
<organism evidence="1 2">
    <name type="scientific">Coniosporium uncinatum</name>
    <dbReference type="NCBI Taxonomy" id="93489"/>
    <lineage>
        <taxon>Eukaryota</taxon>
        <taxon>Fungi</taxon>
        <taxon>Dikarya</taxon>
        <taxon>Ascomycota</taxon>
        <taxon>Pezizomycotina</taxon>
        <taxon>Dothideomycetes</taxon>
        <taxon>Dothideomycetes incertae sedis</taxon>
        <taxon>Coniosporium</taxon>
    </lineage>
</organism>